<comment type="caution">
    <text evidence="8">The sequence shown here is derived from an EMBL/GenBank/DDBJ whole genome shotgun (WGS) entry which is preliminary data.</text>
</comment>
<dbReference type="Proteomes" id="UP000020766">
    <property type="component" value="Unassembled WGS sequence"/>
</dbReference>
<dbReference type="NCBIfam" id="TIGR00186">
    <property type="entry name" value="rRNA_methyl_3"/>
    <property type="match status" value="1"/>
</dbReference>
<dbReference type="GO" id="GO:0005829">
    <property type="term" value="C:cytosol"/>
    <property type="evidence" value="ECO:0007669"/>
    <property type="project" value="TreeGrafter"/>
</dbReference>
<accession>A0A014ME88</accession>
<feature type="binding site" evidence="6">
    <location>
        <position position="221"/>
    </location>
    <ligand>
        <name>S-adenosyl-L-methionine</name>
        <dbReference type="ChEBI" id="CHEBI:59789"/>
    </ligand>
</feature>
<comment type="catalytic activity">
    <reaction evidence="6">
        <text>guanosine(2251) in 23S rRNA + S-adenosyl-L-methionine = 2'-O-methylguanosine(2251) in 23S rRNA + S-adenosyl-L-homocysteine + H(+)</text>
        <dbReference type="Rhea" id="RHEA:24140"/>
        <dbReference type="Rhea" id="RHEA-COMP:10239"/>
        <dbReference type="Rhea" id="RHEA-COMP:10241"/>
        <dbReference type="ChEBI" id="CHEBI:15378"/>
        <dbReference type="ChEBI" id="CHEBI:57856"/>
        <dbReference type="ChEBI" id="CHEBI:59789"/>
        <dbReference type="ChEBI" id="CHEBI:74269"/>
        <dbReference type="ChEBI" id="CHEBI:74445"/>
        <dbReference type="EC" id="2.1.1.185"/>
    </reaction>
</comment>
<feature type="binding site" evidence="6">
    <location>
        <position position="201"/>
    </location>
    <ligand>
        <name>S-adenosyl-L-methionine</name>
        <dbReference type="ChEBI" id="CHEBI:59789"/>
    </ligand>
</feature>
<keyword evidence="9" id="KW-1185">Reference proteome</keyword>
<comment type="subcellular location">
    <subcellularLocation>
        <location evidence="6">Cytoplasm</location>
    </subcellularLocation>
</comment>
<evidence type="ECO:0000256" key="3">
    <source>
        <dbReference type="ARBA" id="ARBA00022603"/>
    </source>
</evidence>
<evidence type="ECO:0000256" key="2">
    <source>
        <dbReference type="ARBA" id="ARBA00022552"/>
    </source>
</evidence>
<evidence type="ECO:0000256" key="5">
    <source>
        <dbReference type="ARBA" id="ARBA00022691"/>
    </source>
</evidence>
<evidence type="ECO:0000256" key="6">
    <source>
        <dbReference type="HAMAP-Rule" id="MF_01887"/>
    </source>
</evidence>
<dbReference type="FunFam" id="3.40.1280.10:FF:000008">
    <property type="entry name" value="Group 3 RNA methyltransferase TrmH"/>
    <property type="match status" value="1"/>
</dbReference>
<keyword evidence="4 6" id="KW-0808">Transferase</keyword>
<dbReference type="PANTHER" id="PTHR46429">
    <property type="entry name" value="23S RRNA (GUANOSINE-2'-O-)-METHYLTRANSFERASE RLMB"/>
    <property type="match status" value="1"/>
</dbReference>
<keyword evidence="3 6" id="KW-0489">Methyltransferase</keyword>
<dbReference type="STRING" id="225991.MA05_10895"/>
<evidence type="ECO:0000313" key="8">
    <source>
        <dbReference type="EMBL" id="EXU80081.1"/>
    </source>
</evidence>
<dbReference type="GO" id="GO:0070039">
    <property type="term" value="F:rRNA (guanosine-2'-O-)-methyltransferase activity"/>
    <property type="evidence" value="ECO:0007669"/>
    <property type="project" value="UniProtKB-UniRule"/>
</dbReference>
<protein>
    <recommendedName>
        <fullName evidence="6">23S rRNA (guanosine-2'-O-)-methyltransferase RlmB</fullName>
        <ecNumber evidence="6">2.1.1.185</ecNumber>
    </recommendedName>
    <alternativeName>
        <fullName evidence="6">23S rRNA (guanosine2251 2'-O)-methyltransferase</fullName>
    </alternativeName>
    <alternativeName>
        <fullName evidence="6">23S rRNA Gm2251 2'-O-methyltransferase</fullName>
    </alternativeName>
</protein>
<dbReference type="InterPro" id="IPR013123">
    <property type="entry name" value="SpoU_subst-bd"/>
</dbReference>
<feature type="domain" description="RNA 2-O ribose methyltransferase substrate binding" evidence="7">
    <location>
        <begin position="6"/>
        <end position="82"/>
    </location>
</feature>
<evidence type="ECO:0000256" key="1">
    <source>
        <dbReference type="ARBA" id="ARBA00022490"/>
    </source>
</evidence>
<dbReference type="CDD" id="cd18103">
    <property type="entry name" value="SpoU-like_RlmB"/>
    <property type="match status" value="1"/>
</dbReference>
<reference evidence="8 9" key="1">
    <citation type="submission" date="2014-01" db="EMBL/GenBank/DDBJ databases">
        <title>Interspecies Systems Biology Uncovers Metabolites Affecting C. elegans Gene Expression and Life History Traits.</title>
        <authorList>
            <person name="Watson E."/>
            <person name="Macneil L.T."/>
            <person name="Ritter A.D."/>
            <person name="Yilmaz L.S."/>
            <person name="Rosebrock A.P."/>
            <person name="Caudy A.A."/>
            <person name="Walhout A.J."/>
        </authorList>
    </citation>
    <scope>NUCLEOTIDE SEQUENCE [LARGE SCALE GENOMIC DNA]</scope>
    <source>
        <strain evidence="8 9">DA1877</strain>
    </source>
</reference>
<dbReference type="InterPro" id="IPR024915">
    <property type="entry name" value="23S_rRNA_MeTrfase_RlmB"/>
</dbReference>
<dbReference type="InterPro" id="IPR029026">
    <property type="entry name" value="tRNA_m1G_MTases_N"/>
</dbReference>
<gene>
    <name evidence="6" type="primary">rlmB</name>
    <name evidence="8" type="ORF">AX13_01760</name>
</gene>
<dbReference type="AlphaFoldDB" id="A0A014ME88"/>
<dbReference type="InterPro" id="IPR001537">
    <property type="entry name" value="SpoU_MeTrfase"/>
</dbReference>
<dbReference type="Gene3D" id="3.40.1280.10">
    <property type="match status" value="1"/>
</dbReference>
<evidence type="ECO:0000259" key="7">
    <source>
        <dbReference type="SMART" id="SM00967"/>
    </source>
</evidence>
<keyword evidence="2 6" id="KW-0698">rRNA processing</keyword>
<dbReference type="PANTHER" id="PTHR46429:SF1">
    <property type="entry name" value="23S RRNA (GUANOSINE-2'-O-)-METHYLTRANSFERASE RLMB"/>
    <property type="match status" value="1"/>
</dbReference>
<dbReference type="HAMAP" id="MF_01887">
    <property type="entry name" value="23SrRNA_methyltr_B"/>
    <property type="match status" value="1"/>
</dbReference>
<dbReference type="SUPFAM" id="SSF55315">
    <property type="entry name" value="L30e-like"/>
    <property type="match status" value="1"/>
</dbReference>
<dbReference type="GO" id="GO:0003723">
    <property type="term" value="F:RNA binding"/>
    <property type="evidence" value="ECO:0007669"/>
    <property type="project" value="InterPro"/>
</dbReference>
<dbReference type="InterPro" id="IPR029064">
    <property type="entry name" value="Ribosomal_eL30-like_sf"/>
</dbReference>
<dbReference type="InterPro" id="IPR004441">
    <property type="entry name" value="rRNA_MeTrfase_TrmH"/>
</dbReference>
<dbReference type="Pfam" id="PF00588">
    <property type="entry name" value="SpoU_methylase"/>
    <property type="match status" value="1"/>
</dbReference>
<sequence length="251" mass="26931">MSSPKVLFGFHAVGVRLKTAPQSIIEIYYEGTRRDARMRQFLEKAKEAGARLIEADAMRIAKLAGSHGHQGVAARVDEVKDTRTLEELLDDLEESGVQNPLLLVLDGVTDPHNLGACLRVADGAGVHAVIAPKDHASGINATVAKVASGAAETVPYFMVTNLARTLKELKERNIWIIGTSGDADKHLYQVDLKGPVALVLGAEGDGMRQLTRKTCDELISIPMQGAVESLNVSVASGVCLYEAVRQRQAPA</sequence>
<dbReference type="SUPFAM" id="SSF75217">
    <property type="entry name" value="alpha/beta knot"/>
    <property type="match status" value="1"/>
</dbReference>
<dbReference type="EMBL" id="JBOK01000010">
    <property type="protein sequence ID" value="EXU80081.1"/>
    <property type="molecule type" value="Genomic_DNA"/>
</dbReference>
<dbReference type="Gene3D" id="3.30.1330.30">
    <property type="match status" value="1"/>
</dbReference>
<evidence type="ECO:0000256" key="4">
    <source>
        <dbReference type="ARBA" id="ARBA00022679"/>
    </source>
</evidence>
<keyword evidence="1 6" id="KW-0963">Cytoplasm</keyword>
<dbReference type="InterPro" id="IPR029028">
    <property type="entry name" value="Alpha/beta_knot_MTases"/>
</dbReference>
<feature type="binding site" evidence="6">
    <location>
        <position position="230"/>
    </location>
    <ligand>
        <name>S-adenosyl-L-methionine</name>
        <dbReference type="ChEBI" id="CHEBI:59789"/>
    </ligand>
</feature>
<dbReference type="SMART" id="SM00967">
    <property type="entry name" value="SpoU_sub_bind"/>
    <property type="match status" value="1"/>
</dbReference>
<dbReference type="Pfam" id="PF08032">
    <property type="entry name" value="SpoU_sub_bind"/>
    <property type="match status" value="1"/>
</dbReference>
<evidence type="ECO:0000313" key="9">
    <source>
        <dbReference type="Proteomes" id="UP000020766"/>
    </source>
</evidence>
<organism evidence="8 9">
    <name type="scientific">Comamonas aquatica DA1877</name>
    <dbReference type="NCBI Taxonomy" id="1457173"/>
    <lineage>
        <taxon>Bacteria</taxon>
        <taxon>Pseudomonadati</taxon>
        <taxon>Pseudomonadota</taxon>
        <taxon>Betaproteobacteria</taxon>
        <taxon>Burkholderiales</taxon>
        <taxon>Comamonadaceae</taxon>
        <taxon>Comamonas</taxon>
    </lineage>
</organism>
<comment type="similarity">
    <text evidence="6">Belongs to the class IV-like SAM-binding methyltransferase superfamily. RNA methyltransferase TrmH family. RlmB subfamily.</text>
</comment>
<comment type="function">
    <text evidence="6">Specifically methylates the ribose of guanosine 2251 in 23S rRNA.</text>
</comment>
<keyword evidence="5 6" id="KW-0949">S-adenosyl-L-methionine</keyword>
<proteinExistence type="inferred from homology"/>
<name>A0A014ME88_9BURK</name>
<dbReference type="RefSeq" id="WP_043383474.1">
    <property type="nucleotide sequence ID" value="NZ_JBOK01000010.1"/>
</dbReference>
<dbReference type="PATRIC" id="fig|1457173.3.peg.2020"/>
<dbReference type="EC" id="2.1.1.185" evidence="6"/>